<name>A0A0D2ZYA9_BRAOL</name>
<dbReference type="Pfam" id="PF00916">
    <property type="entry name" value="Sulfate_transp"/>
    <property type="match status" value="1"/>
</dbReference>
<dbReference type="Gramene" id="Bo08216s010.1">
    <property type="protein sequence ID" value="Bo08216s010.1"/>
    <property type="gene ID" value="Bo08216s010"/>
</dbReference>
<reference evidence="6" key="2">
    <citation type="submission" date="2015-06" db="UniProtKB">
        <authorList>
            <consortium name="EnsemblPlants"/>
        </authorList>
    </citation>
    <scope>IDENTIFICATION</scope>
</reference>
<accession>A0A0D2ZYA9</accession>
<dbReference type="Proteomes" id="UP000032141">
    <property type="component" value="Unassembled WGS sequence"/>
</dbReference>
<dbReference type="AlphaFoldDB" id="A0A0D2ZYA9"/>
<evidence type="ECO:0000259" key="5">
    <source>
        <dbReference type="Pfam" id="PF00916"/>
    </source>
</evidence>
<sequence length="29" mass="2982">MVAIGFMNVLGSLTSCYAATGNLTKSAFL</sequence>
<protein>
    <recommendedName>
        <fullName evidence="5">SLC26A/SulP transporter domain-containing protein</fullName>
    </recommendedName>
</protein>
<evidence type="ECO:0000313" key="7">
    <source>
        <dbReference type="Proteomes" id="UP000032141"/>
    </source>
</evidence>
<evidence type="ECO:0000256" key="3">
    <source>
        <dbReference type="ARBA" id="ARBA00022989"/>
    </source>
</evidence>
<organism evidence="6 7">
    <name type="scientific">Brassica oleracea var. oleracea</name>
    <dbReference type="NCBI Taxonomy" id="109376"/>
    <lineage>
        <taxon>Eukaryota</taxon>
        <taxon>Viridiplantae</taxon>
        <taxon>Streptophyta</taxon>
        <taxon>Embryophyta</taxon>
        <taxon>Tracheophyta</taxon>
        <taxon>Spermatophyta</taxon>
        <taxon>Magnoliopsida</taxon>
        <taxon>eudicotyledons</taxon>
        <taxon>Gunneridae</taxon>
        <taxon>Pentapetalae</taxon>
        <taxon>rosids</taxon>
        <taxon>malvids</taxon>
        <taxon>Brassicales</taxon>
        <taxon>Brassicaceae</taxon>
        <taxon>Brassiceae</taxon>
        <taxon>Brassica</taxon>
    </lineage>
</organism>
<evidence type="ECO:0000313" key="6">
    <source>
        <dbReference type="EnsemblPlants" id="Bo08216s010.1"/>
    </source>
</evidence>
<evidence type="ECO:0000256" key="4">
    <source>
        <dbReference type="ARBA" id="ARBA00023136"/>
    </source>
</evidence>
<dbReference type="GO" id="GO:0016020">
    <property type="term" value="C:membrane"/>
    <property type="evidence" value="ECO:0007669"/>
    <property type="project" value="UniProtKB-SubCell"/>
</dbReference>
<keyword evidence="7" id="KW-1185">Reference proteome</keyword>
<feature type="domain" description="SLC26A/SulP transporter" evidence="5">
    <location>
        <begin position="1"/>
        <end position="27"/>
    </location>
</feature>
<dbReference type="HOGENOM" id="CLU_3411047_0_0_1"/>
<keyword evidence="4" id="KW-0472">Membrane</keyword>
<proteinExistence type="predicted"/>
<evidence type="ECO:0000256" key="1">
    <source>
        <dbReference type="ARBA" id="ARBA00004141"/>
    </source>
</evidence>
<reference evidence="6" key="1">
    <citation type="journal article" date="2014" name="Genome Biol.">
        <title>Transcriptome and methylome profiling reveals relics of genome dominance in the mesopolyploid Brassica oleracea.</title>
        <authorList>
            <person name="Parkin I.A."/>
            <person name="Koh C."/>
            <person name="Tang H."/>
            <person name="Robinson S.J."/>
            <person name="Kagale S."/>
            <person name="Clarke W.E."/>
            <person name="Town C.D."/>
            <person name="Nixon J."/>
            <person name="Krishnakumar V."/>
            <person name="Bidwell S.L."/>
            <person name="Denoeud F."/>
            <person name="Belcram H."/>
            <person name="Links M.G."/>
            <person name="Just J."/>
            <person name="Clarke C."/>
            <person name="Bender T."/>
            <person name="Huebert T."/>
            <person name="Mason A.S."/>
            <person name="Pires J.C."/>
            <person name="Barker G."/>
            <person name="Moore J."/>
            <person name="Walley P.G."/>
            <person name="Manoli S."/>
            <person name="Batley J."/>
            <person name="Edwards D."/>
            <person name="Nelson M.N."/>
            <person name="Wang X."/>
            <person name="Paterson A.H."/>
            <person name="King G."/>
            <person name="Bancroft I."/>
            <person name="Chalhoub B."/>
            <person name="Sharpe A.G."/>
        </authorList>
    </citation>
    <scope>NUCLEOTIDE SEQUENCE [LARGE SCALE GENOMIC DNA]</scope>
    <source>
        <strain evidence="6">cv. TO1000</strain>
    </source>
</reference>
<keyword evidence="3" id="KW-1133">Transmembrane helix</keyword>
<evidence type="ECO:0000256" key="2">
    <source>
        <dbReference type="ARBA" id="ARBA00022692"/>
    </source>
</evidence>
<dbReference type="EnsemblPlants" id="Bo08216s010.1">
    <property type="protein sequence ID" value="Bo08216s010.1"/>
    <property type="gene ID" value="Bo08216s010"/>
</dbReference>
<dbReference type="InterPro" id="IPR011547">
    <property type="entry name" value="SLC26A/SulP_dom"/>
</dbReference>
<comment type="subcellular location">
    <subcellularLocation>
        <location evidence="1">Membrane</location>
        <topology evidence="1">Multi-pass membrane protein</topology>
    </subcellularLocation>
</comment>
<keyword evidence="2" id="KW-0812">Transmembrane</keyword>